<accession>A0A3B3QAJ8</accession>
<keyword evidence="3" id="KW-1185">Reference proteome</keyword>
<name>A0A3B3QAJ8_9TELE</name>
<dbReference type="AlphaFoldDB" id="A0A3B3QAJ8"/>
<organism evidence="2 3">
    <name type="scientific">Paramormyrops kingsleyae</name>
    <dbReference type="NCBI Taxonomy" id="1676925"/>
    <lineage>
        <taxon>Eukaryota</taxon>
        <taxon>Metazoa</taxon>
        <taxon>Chordata</taxon>
        <taxon>Craniata</taxon>
        <taxon>Vertebrata</taxon>
        <taxon>Euteleostomi</taxon>
        <taxon>Actinopterygii</taxon>
        <taxon>Neopterygii</taxon>
        <taxon>Teleostei</taxon>
        <taxon>Osteoglossocephala</taxon>
        <taxon>Osteoglossomorpha</taxon>
        <taxon>Osteoglossiformes</taxon>
        <taxon>Mormyridae</taxon>
        <taxon>Paramormyrops</taxon>
    </lineage>
</organism>
<dbReference type="GeneTree" id="ENSGT01120000277736"/>
<reference evidence="2" key="2">
    <citation type="submission" date="2025-09" db="UniProtKB">
        <authorList>
            <consortium name="Ensembl"/>
        </authorList>
    </citation>
    <scope>IDENTIFICATION</scope>
</reference>
<sequence>VRQLTQSLMGQIVGSSVTKTAKHRQTVSAKRNRGHRSKLTDRQGISIKTVNHEPHKAGIYGRAAIQKPLLSKASEQKHITWCKEHRTWTPEQWESVTWSDEPSVTLFLQLNGRVPVCPN</sequence>
<feature type="compositionally biased region" description="Basic residues" evidence="1">
    <location>
        <begin position="20"/>
        <end position="37"/>
    </location>
</feature>
<dbReference type="InterPro" id="IPR036397">
    <property type="entry name" value="RNaseH_sf"/>
</dbReference>
<dbReference type="Gene3D" id="3.30.420.10">
    <property type="entry name" value="Ribonuclease H-like superfamily/Ribonuclease H"/>
    <property type="match status" value="1"/>
</dbReference>
<proteinExistence type="predicted"/>
<dbReference type="Ensembl" id="ENSPKIT00000027152.1">
    <property type="protein sequence ID" value="ENSPKIP00000003193.1"/>
    <property type="gene ID" value="ENSPKIG00000020800.1"/>
</dbReference>
<feature type="region of interest" description="Disordered" evidence="1">
    <location>
        <begin position="17"/>
        <end position="39"/>
    </location>
</feature>
<evidence type="ECO:0000313" key="2">
    <source>
        <dbReference type="Ensembl" id="ENSPKIP00000003193.1"/>
    </source>
</evidence>
<evidence type="ECO:0008006" key="4">
    <source>
        <dbReference type="Google" id="ProtNLM"/>
    </source>
</evidence>
<dbReference type="GO" id="GO:0003676">
    <property type="term" value="F:nucleic acid binding"/>
    <property type="evidence" value="ECO:0007669"/>
    <property type="project" value="InterPro"/>
</dbReference>
<evidence type="ECO:0000313" key="3">
    <source>
        <dbReference type="Proteomes" id="UP000261540"/>
    </source>
</evidence>
<evidence type="ECO:0000256" key="1">
    <source>
        <dbReference type="SAM" id="MobiDB-lite"/>
    </source>
</evidence>
<reference evidence="2" key="1">
    <citation type="submission" date="2025-08" db="UniProtKB">
        <authorList>
            <consortium name="Ensembl"/>
        </authorList>
    </citation>
    <scope>IDENTIFICATION</scope>
</reference>
<protein>
    <recommendedName>
        <fullName evidence="4">Transposase Tc1-like domain-containing protein</fullName>
    </recommendedName>
</protein>
<dbReference type="Proteomes" id="UP000261540">
    <property type="component" value="Unplaced"/>
</dbReference>